<dbReference type="CDD" id="cd06153">
    <property type="entry name" value="YjgF_YER057c_UK114_like_5"/>
    <property type="match status" value="1"/>
</dbReference>
<dbReference type="Proteomes" id="UP001597542">
    <property type="component" value="Unassembled WGS sequence"/>
</dbReference>
<keyword evidence="3" id="KW-1185">Reference proteome</keyword>
<accession>A0ABW5HRZ4</accession>
<dbReference type="InterPro" id="IPR035959">
    <property type="entry name" value="RutC-like_sf"/>
</dbReference>
<dbReference type="SUPFAM" id="SSF55298">
    <property type="entry name" value="YjgF-like"/>
    <property type="match status" value="1"/>
</dbReference>
<organism evidence="2 3">
    <name type="scientific">Amycolatopsis albidoflavus</name>
    <dbReference type="NCBI Taxonomy" id="102226"/>
    <lineage>
        <taxon>Bacteria</taxon>
        <taxon>Bacillati</taxon>
        <taxon>Actinomycetota</taxon>
        <taxon>Actinomycetes</taxon>
        <taxon>Pseudonocardiales</taxon>
        <taxon>Pseudonocardiaceae</taxon>
        <taxon>Amycolatopsis</taxon>
    </lineage>
</organism>
<name>A0ABW5HRZ4_9PSEU</name>
<dbReference type="InterPro" id="IPR049368">
    <property type="entry name" value="FkbO_Hyg5-like_N"/>
</dbReference>
<reference evidence="3" key="1">
    <citation type="journal article" date="2019" name="Int. J. Syst. Evol. Microbiol.">
        <title>The Global Catalogue of Microorganisms (GCM) 10K type strain sequencing project: providing services to taxonomists for standard genome sequencing and annotation.</title>
        <authorList>
            <consortium name="The Broad Institute Genomics Platform"/>
            <consortium name="The Broad Institute Genome Sequencing Center for Infectious Disease"/>
            <person name="Wu L."/>
            <person name="Ma J."/>
        </authorList>
    </citation>
    <scope>NUCLEOTIDE SEQUENCE [LARGE SCALE GENOMIC DNA]</scope>
    <source>
        <strain evidence="3">CGMCC 4.7638</strain>
    </source>
</reference>
<proteinExistence type="predicted"/>
<feature type="domain" description="Chorismatase FkbO/Hyg5-like N-terminal" evidence="1">
    <location>
        <begin position="68"/>
        <end position="189"/>
    </location>
</feature>
<dbReference type="NCBIfam" id="TIGR04444">
    <property type="entry name" value="chori_FkbO_Hyg5"/>
    <property type="match status" value="1"/>
</dbReference>
<dbReference type="Gene3D" id="3.30.1330.40">
    <property type="entry name" value="RutC-like"/>
    <property type="match status" value="1"/>
</dbReference>
<evidence type="ECO:0000259" key="1">
    <source>
        <dbReference type="Pfam" id="PF21168"/>
    </source>
</evidence>
<comment type="caution">
    <text evidence="2">The sequence shown here is derived from an EMBL/GenBank/DDBJ whole genome shotgun (WGS) entry which is preliminary data.</text>
</comment>
<gene>
    <name evidence="2" type="ORF">ACFSUT_05340</name>
</gene>
<sequence length="339" mass="36821">MSYPQRGDRTPGLWSALASKAGASAESASGNLLGRISYAGEPAEPVLADGAPRLTAHMAAKNLATTEEVWQTDRPVRSGTAGEAVFAEDGEHLFYAVRLGPQPTYRERVRDLYENALEFTWSRGYTDLVRIWNLIGEITGRNAEGVEIYRDFCTGRAEAFAALADRFPRLSAATGIGTLSPGIDLCFLSAKPGRTTHLENPRQTPAYQYPSEYGPRSPSFARATFLRDQNAGSLFVSGTASILGADTAHVDDIAGQTLETLRNIDVLVGSENLGRHGVRGDGYTVRDLDQVKVYVRDSAHISTVRNICSLVFSPGSEIAYFNVDVCRPDLLVEIEGVCR</sequence>
<dbReference type="EMBL" id="JBHUKQ010000004">
    <property type="protein sequence ID" value="MFD2479686.1"/>
    <property type="molecule type" value="Genomic_DNA"/>
</dbReference>
<evidence type="ECO:0000313" key="3">
    <source>
        <dbReference type="Proteomes" id="UP001597542"/>
    </source>
</evidence>
<dbReference type="RefSeq" id="WP_344277919.1">
    <property type="nucleotide sequence ID" value="NZ_BAAAHV010000013.1"/>
</dbReference>
<dbReference type="InterPro" id="IPR031038">
    <property type="entry name" value="Chori_FkbO_Hyg5"/>
</dbReference>
<dbReference type="Pfam" id="PF21168">
    <property type="entry name" value="FkbO_Hyg5-like_N"/>
    <property type="match status" value="1"/>
</dbReference>
<protein>
    <submittedName>
        <fullName evidence="2">FkbO/Hyg5 family chorismatase</fullName>
    </submittedName>
</protein>
<evidence type="ECO:0000313" key="2">
    <source>
        <dbReference type="EMBL" id="MFD2479686.1"/>
    </source>
</evidence>